<evidence type="ECO:0000313" key="3">
    <source>
        <dbReference type="EMBL" id="AOO80049.1"/>
    </source>
</evidence>
<dbReference type="Pfam" id="PF06904">
    <property type="entry name" value="Extensin-like_C"/>
    <property type="match status" value="1"/>
</dbReference>
<feature type="compositionally biased region" description="Polar residues" evidence="1">
    <location>
        <begin position="13"/>
        <end position="24"/>
    </location>
</feature>
<protein>
    <recommendedName>
        <fullName evidence="2">Extensin-like C-terminal domain-containing protein</fullName>
    </recommendedName>
</protein>
<evidence type="ECO:0000256" key="1">
    <source>
        <dbReference type="SAM" id="MobiDB-lite"/>
    </source>
</evidence>
<evidence type="ECO:0000313" key="4">
    <source>
        <dbReference type="Proteomes" id="UP000094969"/>
    </source>
</evidence>
<evidence type="ECO:0000259" key="2">
    <source>
        <dbReference type="Pfam" id="PF06904"/>
    </source>
</evidence>
<dbReference type="Proteomes" id="UP000094969">
    <property type="component" value="Chromosome"/>
</dbReference>
<dbReference type="STRING" id="1526658.BHK69_05790"/>
<dbReference type="InterPro" id="IPR009683">
    <property type="entry name" value="Extensin-like_C"/>
</dbReference>
<proteinExistence type="predicted"/>
<name>A0A1D7TY53_9HYPH</name>
<sequence length="232" mass="24295">MTLPPPRPADLHPQQQSLPSSEPTDPSAHPAGASSPDLPNPESGAACLAGLRALYGTRVRAANADTAKSEDAACRVESPVLVEALEMGSVPVVFEPPVTLSCEMATKAAEFLLISVQPLAKGYFGRDLVGLRAGGGQECRRRNRAATGPLSEHATGRALDIFAFVLAGEAGGLKVSVERPEDTVQQRFLLAVRQAACGAFTTSIGPGADAAHANHLHLDIQARRSPSTRFCQ</sequence>
<accession>A0A1D7TY53</accession>
<keyword evidence="4" id="KW-1185">Reference proteome</keyword>
<dbReference type="AlphaFoldDB" id="A0A1D7TY53"/>
<gene>
    <name evidence="3" type="ORF">BHK69_05790</name>
</gene>
<reference evidence="3 4" key="1">
    <citation type="journal article" date="2015" name="Antonie Van Leeuwenhoek">
        <title>Bosea vaviloviae sp. nov., a new species of slow-growing rhizobia isolated from nodules of the relict species Vavilovia formosa (Stev.) Fed.</title>
        <authorList>
            <person name="Safronova V.I."/>
            <person name="Kuznetsova I.G."/>
            <person name="Sazanova A.L."/>
            <person name="Kimeklis A.K."/>
            <person name="Belimov A.A."/>
            <person name="Andronov E.E."/>
            <person name="Pinaev A.G."/>
            <person name="Chizhevskaya E.P."/>
            <person name="Pukhaev A.R."/>
            <person name="Popov K.P."/>
            <person name="Willems A."/>
            <person name="Tikhonovich I.A."/>
        </authorList>
    </citation>
    <scope>NUCLEOTIDE SEQUENCE [LARGE SCALE GENOMIC DNA]</scope>
    <source>
        <strain evidence="3 4">Vaf18</strain>
    </source>
</reference>
<dbReference type="KEGG" id="bvv:BHK69_05790"/>
<feature type="region of interest" description="Disordered" evidence="1">
    <location>
        <begin position="1"/>
        <end position="42"/>
    </location>
</feature>
<feature type="domain" description="Extensin-like C-terminal" evidence="2">
    <location>
        <begin position="47"/>
        <end position="232"/>
    </location>
</feature>
<dbReference type="EMBL" id="CP017147">
    <property type="protein sequence ID" value="AOO80049.1"/>
    <property type="molecule type" value="Genomic_DNA"/>
</dbReference>
<organism evidence="3 4">
    <name type="scientific">Bosea vaviloviae</name>
    <dbReference type="NCBI Taxonomy" id="1526658"/>
    <lineage>
        <taxon>Bacteria</taxon>
        <taxon>Pseudomonadati</taxon>
        <taxon>Pseudomonadota</taxon>
        <taxon>Alphaproteobacteria</taxon>
        <taxon>Hyphomicrobiales</taxon>
        <taxon>Boseaceae</taxon>
        <taxon>Bosea</taxon>
    </lineage>
</organism>